<sequence>MSDLELPTVITAIADAQTESFVASTLFAQGWSVVFRAIDMDSLENFIKNNSERAGSAMLIFAPDLSGITRERLDLMSIRVKQVIGFSEMPTEDTQLGQMHGVPESATDLVSLVRGFVRAPMVRQTTELHNRGRKAHVLALGSAGSNTGCTTLALNLAMELSILEKSTLLIDGNFRAPSIAALLAIRNVKSEAGWRTIAPMLSIAEITQDQATSVQSLMENATNTFDRIIIDLGSISGLSNRLTDRRWTSTLTTWTCDLGDELMVVARPDLLGFHRLEQVSALIETTSIRSALSFTLNMRSAGRKGAEEEAKFLSITTPLRPLRVRVIARDSRAVSLAESQKSTLIEVNDRSNLRKAIAKIASEIES</sequence>
<evidence type="ECO:0000313" key="1">
    <source>
        <dbReference type="EMBL" id="CAB5109405.1"/>
    </source>
</evidence>
<dbReference type="AlphaFoldDB" id="A0A6J7VPK8"/>
<dbReference type="Gene3D" id="3.40.50.300">
    <property type="entry name" value="P-loop containing nucleotide triphosphate hydrolases"/>
    <property type="match status" value="1"/>
</dbReference>
<accession>A0A6J7VPK8</accession>
<dbReference type="EMBL" id="CAFBRV010000027">
    <property type="protein sequence ID" value="CAB5109405.1"/>
    <property type="molecule type" value="Genomic_DNA"/>
</dbReference>
<name>A0A6J7VPK8_9ZZZZ</name>
<protein>
    <submittedName>
        <fullName evidence="1">Unannotated protein</fullName>
    </submittedName>
</protein>
<dbReference type="SUPFAM" id="SSF52540">
    <property type="entry name" value="P-loop containing nucleoside triphosphate hydrolases"/>
    <property type="match status" value="1"/>
</dbReference>
<dbReference type="InterPro" id="IPR027417">
    <property type="entry name" value="P-loop_NTPase"/>
</dbReference>
<organism evidence="1">
    <name type="scientific">freshwater metagenome</name>
    <dbReference type="NCBI Taxonomy" id="449393"/>
    <lineage>
        <taxon>unclassified sequences</taxon>
        <taxon>metagenomes</taxon>
        <taxon>ecological metagenomes</taxon>
    </lineage>
</organism>
<gene>
    <name evidence="1" type="ORF">UFOPK4410_00438</name>
</gene>
<reference evidence="1" key="1">
    <citation type="submission" date="2020-05" db="EMBL/GenBank/DDBJ databases">
        <authorList>
            <person name="Chiriac C."/>
            <person name="Salcher M."/>
            <person name="Ghai R."/>
            <person name="Kavagutti S V."/>
        </authorList>
    </citation>
    <scope>NUCLEOTIDE SEQUENCE</scope>
</reference>
<proteinExistence type="predicted"/>